<sequence length="62" mass="6825">MRAIDGPGLPLRPAALETFAVMLQSQAYGEIDDQELNESANQHEEHAHARGIEIHDFSLIAV</sequence>
<protein>
    <submittedName>
        <fullName evidence="1">Uncharacterized protein</fullName>
    </submittedName>
</protein>
<proteinExistence type="predicted"/>
<dbReference type="RefSeq" id="WP_307563746.1">
    <property type="nucleotide sequence ID" value="NZ_JAUSQU010000001.1"/>
</dbReference>
<dbReference type="Proteomes" id="UP001225356">
    <property type="component" value="Unassembled WGS sequence"/>
</dbReference>
<keyword evidence="2" id="KW-1185">Reference proteome</keyword>
<name>A0ABT9QJG3_9ACTN</name>
<reference evidence="1 2" key="1">
    <citation type="submission" date="2023-07" db="EMBL/GenBank/DDBJ databases">
        <title>Sequencing the genomes of 1000 actinobacteria strains.</title>
        <authorList>
            <person name="Klenk H.-P."/>
        </authorList>
    </citation>
    <scope>NUCLEOTIDE SEQUENCE [LARGE SCALE GENOMIC DNA]</scope>
    <source>
        <strain evidence="1 2">DSM 46740</strain>
    </source>
</reference>
<accession>A0ABT9QJG3</accession>
<dbReference type="EMBL" id="JAUSQU010000001">
    <property type="protein sequence ID" value="MDP9846896.1"/>
    <property type="molecule type" value="Genomic_DNA"/>
</dbReference>
<organism evidence="1 2">
    <name type="scientific">Streptosporangium lutulentum</name>
    <dbReference type="NCBI Taxonomy" id="1461250"/>
    <lineage>
        <taxon>Bacteria</taxon>
        <taxon>Bacillati</taxon>
        <taxon>Actinomycetota</taxon>
        <taxon>Actinomycetes</taxon>
        <taxon>Streptosporangiales</taxon>
        <taxon>Streptosporangiaceae</taxon>
        <taxon>Streptosporangium</taxon>
    </lineage>
</organism>
<evidence type="ECO:0000313" key="2">
    <source>
        <dbReference type="Proteomes" id="UP001225356"/>
    </source>
</evidence>
<comment type="caution">
    <text evidence="1">The sequence shown here is derived from an EMBL/GenBank/DDBJ whole genome shotgun (WGS) entry which is preliminary data.</text>
</comment>
<evidence type="ECO:0000313" key="1">
    <source>
        <dbReference type="EMBL" id="MDP9846896.1"/>
    </source>
</evidence>
<gene>
    <name evidence="1" type="ORF">J2853_006107</name>
</gene>